<dbReference type="PANTHER" id="PTHR43081">
    <property type="entry name" value="ADENYLATE CYCLASE, TERMINAL-DIFFERENTIATION SPECIFIC-RELATED"/>
    <property type="match status" value="1"/>
</dbReference>
<dbReference type="InterPro" id="IPR001054">
    <property type="entry name" value="A/G_cyclase"/>
</dbReference>
<proteinExistence type="inferred from homology"/>
<dbReference type="CDD" id="cd07302">
    <property type="entry name" value="CHD"/>
    <property type="match status" value="1"/>
</dbReference>
<keyword evidence="5" id="KW-1185">Reference proteome</keyword>
<dbReference type="Proteomes" id="UP000468687">
    <property type="component" value="Unassembled WGS sequence"/>
</dbReference>
<protein>
    <submittedName>
        <fullName evidence="4">Adenylate/guanylate cyclase domain-containing protein</fullName>
    </submittedName>
</protein>
<gene>
    <name evidence="4" type="ORF">G3T38_02055</name>
</gene>
<feature type="domain" description="Guanylate cyclase" evidence="3">
    <location>
        <begin position="188"/>
        <end position="297"/>
    </location>
</feature>
<reference evidence="4 5" key="1">
    <citation type="journal article" date="2014" name="Int. J. Syst. Evol. Microbiol.">
        <title>Nocardioides zeae sp. nov., isolated from the stem of Zea mays.</title>
        <authorList>
            <person name="Glaeser S.P."/>
            <person name="McInroy J.A."/>
            <person name="Busse H.J."/>
            <person name="Kampfer P."/>
        </authorList>
    </citation>
    <scope>NUCLEOTIDE SEQUENCE [LARGE SCALE GENOMIC DNA]</scope>
    <source>
        <strain evidence="4 5">JCM 30728</strain>
    </source>
</reference>
<dbReference type="Pfam" id="PF00211">
    <property type="entry name" value="Guanylate_cyc"/>
    <property type="match status" value="1"/>
</dbReference>
<dbReference type="SMART" id="SM00044">
    <property type="entry name" value="CYCc"/>
    <property type="match status" value="1"/>
</dbReference>
<evidence type="ECO:0000256" key="1">
    <source>
        <dbReference type="ARBA" id="ARBA00005381"/>
    </source>
</evidence>
<organism evidence="4 5">
    <name type="scientific">Nocardioides zeae</name>
    <dbReference type="NCBI Taxonomy" id="1457234"/>
    <lineage>
        <taxon>Bacteria</taxon>
        <taxon>Bacillati</taxon>
        <taxon>Actinomycetota</taxon>
        <taxon>Actinomycetes</taxon>
        <taxon>Propionibacteriales</taxon>
        <taxon>Nocardioidaceae</taxon>
        <taxon>Nocardioides</taxon>
    </lineage>
</organism>
<name>A0A6P0HEE4_9ACTN</name>
<dbReference type="GO" id="GO:0006171">
    <property type="term" value="P:cAMP biosynthetic process"/>
    <property type="evidence" value="ECO:0007669"/>
    <property type="project" value="TreeGrafter"/>
</dbReference>
<accession>A0A6P0HEE4</accession>
<sequence>MAPDPEGAVAPEPDGAPRAEGADRPTVFDLERAILGEVPVFTAHDLDEGGIPIADVRRLWRALGLPLNEESVTFTGADTTTMGALLDAVDRGGIPMDAAVNLTRAIGQTMARLADWEISVLVPLIEAVDTGPDPAGGRLGAATQLVEELSDVFERVMVNAWRRHLAAAASRMEGVDELDEDADTWQITVGFADLVSFTALSNELDEGRIGDLVELFESRCHDVVQGHHGRIIKSLGDSVLFVNDDPLRAYETAEGIIKVIGRDARMPDVHVGMATGHVVTRMGDVFGPPVNLASRLTNIARRNRIILDQATADLLPAREFESRRLPARPVRGFGLLEPVTVRRT</sequence>
<dbReference type="GO" id="GO:0035556">
    <property type="term" value="P:intracellular signal transduction"/>
    <property type="evidence" value="ECO:0007669"/>
    <property type="project" value="InterPro"/>
</dbReference>
<dbReference type="SUPFAM" id="SSF55073">
    <property type="entry name" value="Nucleotide cyclase"/>
    <property type="match status" value="1"/>
</dbReference>
<comment type="similarity">
    <text evidence="1">Belongs to the adenylyl cyclase class-3 family.</text>
</comment>
<dbReference type="PROSITE" id="PS50125">
    <property type="entry name" value="GUANYLATE_CYCLASE_2"/>
    <property type="match status" value="1"/>
</dbReference>
<comment type="caution">
    <text evidence="4">The sequence shown here is derived from an EMBL/GenBank/DDBJ whole genome shotgun (WGS) entry which is preliminary data.</text>
</comment>
<dbReference type="PANTHER" id="PTHR43081:SF19">
    <property type="entry name" value="PH-SENSITIVE ADENYLATE CYCLASE RV1264"/>
    <property type="match status" value="1"/>
</dbReference>
<dbReference type="InterPro" id="IPR050697">
    <property type="entry name" value="Adenylyl/Guanylyl_Cyclase_3/4"/>
</dbReference>
<feature type="region of interest" description="Disordered" evidence="2">
    <location>
        <begin position="1"/>
        <end position="22"/>
    </location>
</feature>
<evidence type="ECO:0000313" key="5">
    <source>
        <dbReference type="Proteomes" id="UP000468687"/>
    </source>
</evidence>
<evidence type="ECO:0000256" key="2">
    <source>
        <dbReference type="SAM" id="MobiDB-lite"/>
    </source>
</evidence>
<evidence type="ECO:0000313" key="4">
    <source>
        <dbReference type="EMBL" id="NEN77053.1"/>
    </source>
</evidence>
<dbReference type="AlphaFoldDB" id="A0A6P0HEE4"/>
<dbReference type="Gene3D" id="3.30.70.1230">
    <property type="entry name" value="Nucleotide cyclase"/>
    <property type="match status" value="1"/>
</dbReference>
<dbReference type="EMBL" id="JAAGXA010000001">
    <property type="protein sequence ID" value="NEN77053.1"/>
    <property type="molecule type" value="Genomic_DNA"/>
</dbReference>
<dbReference type="InterPro" id="IPR029787">
    <property type="entry name" value="Nucleotide_cyclase"/>
</dbReference>
<evidence type="ECO:0000259" key="3">
    <source>
        <dbReference type="PROSITE" id="PS50125"/>
    </source>
</evidence>
<dbReference type="GO" id="GO:0004016">
    <property type="term" value="F:adenylate cyclase activity"/>
    <property type="evidence" value="ECO:0007669"/>
    <property type="project" value="UniProtKB-ARBA"/>
</dbReference>